<dbReference type="EnsemblBacteria" id="CAC12111">
    <property type="protein sequence ID" value="CAC12111"/>
    <property type="gene ID" value="CAC12111"/>
</dbReference>
<dbReference type="EMBL" id="AL445066">
    <property type="protein sequence ID" value="CAC12111.1"/>
    <property type="molecule type" value="Genomic_DNA"/>
</dbReference>
<organism evidence="1 2">
    <name type="scientific">Thermoplasma acidophilum (strain ATCC 25905 / DSM 1728 / JCM 9062 / NBRC 15155 / AMRC-C165)</name>
    <dbReference type="NCBI Taxonomy" id="273075"/>
    <lineage>
        <taxon>Archaea</taxon>
        <taxon>Methanobacteriati</taxon>
        <taxon>Thermoplasmatota</taxon>
        <taxon>Thermoplasmata</taxon>
        <taxon>Thermoplasmatales</taxon>
        <taxon>Thermoplasmataceae</taxon>
        <taxon>Thermoplasma</taxon>
    </lineage>
</organism>
<keyword evidence="2" id="KW-1185">Reference proteome</keyword>
<dbReference type="Proteomes" id="UP000001024">
    <property type="component" value="Chromosome"/>
</dbReference>
<proteinExistence type="predicted"/>
<dbReference type="AlphaFoldDB" id="Q9HJI6"/>
<dbReference type="InParanoid" id="Q9HJI6"/>
<accession>Q9HJI6</accession>
<sequence length="126" mass="14461">MLKIRLQGGSQFTLVGQIAENIIDGSEKTGIPLIEYVRKYTRYKKAEYVEIIRRGIPRSVPTERTQRSIEIFFNSYACLGIRDRIKISGQEAERIIQEASKRNIKVEDYLRGPDSPYIGVKKAIVI</sequence>
<name>Q9HJI6_THEAC</name>
<protein>
    <submittedName>
        <fullName evidence="1">Uncharacterized protein</fullName>
    </submittedName>
</protein>
<reference evidence="1 2" key="1">
    <citation type="journal article" date="2000" name="Nature">
        <title>The genome sequence of the thermoacidophilic scavenger Thermoplasma acidophilum.</title>
        <authorList>
            <person name="Ruepp A."/>
            <person name="Graml W."/>
            <person name="Santos-Martinez M.L."/>
            <person name="Koretke K.K."/>
            <person name="Volker C."/>
            <person name="Mewes H.W."/>
            <person name="Frishman D."/>
            <person name="Stocker S."/>
            <person name="Lupas A.N."/>
            <person name="Baumeister W."/>
        </authorList>
    </citation>
    <scope>NUCLEOTIDE SEQUENCE [LARGE SCALE GENOMIC DNA]</scope>
    <source>
        <strain evidence="2">ATCC 25905 / DSM 1728 / JCM 9062 / NBRC 15155 / AMRC-C165</strain>
    </source>
</reference>
<gene>
    <name evidence="1" type="ordered locus">Ta0982</name>
</gene>
<dbReference type="PaxDb" id="273075-Ta0982"/>
<dbReference type="KEGG" id="tac:Ta0982"/>
<evidence type="ECO:0000313" key="2">
    <source>
        <dbReference type="Proteomes" id="UP000001024"/>
    </source>
</evidence>
<evidence type="ECO:0000313" key="1">
    <source>
        <dbReference type="EMBL" id="CAC12111.1"/>
    </source>
</evidence>
<dbReference type="eggNOG" id="arCOG07399">
    <property type="taxonomic scope" value="Archaea"/>
</dbReference>
<dbReference type="HOGENOM" id="CLU_1976642_0_0_2"/>